<dbReference type="PANTHER" id="PTHR30040">
    <property type="entry name" value="THIAMINE BIOSYNTHESIS LIPOPROTEIN APBE"/>
    <property type="match status" value="1"/>
</dbReference>
<evidence type="ECO:0000256" key="11">
    <source>
        <dbReference type="PIRSR" id="PIRSR006268-2"/>
    </source>
</evidence>
<dbReference type="InterPro" id="IPR003374">
    <property type="entry name" value="ApbE-like_sf"/>
</dbReference>
<dbReference type="Pfam" id="PF02424">
    <property type="entry name" value="ApbE"/>
    <property type="match status" value="1"/>
</dbReference>
<evidence type="ECO:0000256" key="6">
    <source>
        <dbReference type="ARBA" id="ARBA00022827"/>
    </source>
</evidence>
<evidence type="ECO:0000256" key="9">
    <source>
        <dbReference type="ARBA" id="ARBA00048540"/>
    </source>
</evidence>
<dbReference type="PATRIC" id="fig|1423779.3.peg.1726"/>
<dbReference type="PIRSF" id="PIRSF006268">
    <property type="entry name" value="ApbE"/>
    <property type="match status" value="1"/>
</dbReference>
<gene>
    <name evidence="12" type="ORF">FC49_GL001666</name>
</gene>
<evidence type="ECO:0000256" key="1">
    <source>
        <dbReference type="ARBA" id="ARBA00011955"/>
    </source>
</evidence>
<dbReference type="EMBL" id="AZGE01000006">
    <property type="protein sequence ID" value="KRM15985.1"/>
    <property type="molecule type" value="Genomic_DNA"/>
</dbReference>
<keyword evidence="5 10" id="KW-0479">Metal-binding</keyword>
<keyword evidence="7 10" id="KW-0460">Magnesium</keyword>
<dbReference type="Proteomes" id="UP000050973">
    <property type="component" value="Unassembled WGS sequence"/>
</dbReference>
<protein>
    <recommendedName>
        <fullName evidence="2 10">FAD:protein FMN transferase</fullName>
        <ecNumber evidence="1 10">2.7.1.180</ecNumber>
    </recommendedName>
    <alternativeName>
        <fullName evidence="8 10">Flavin transferase</fullName>
    </alternativeName>
</protein>
<reference evidence="12 13" key="1">
    <citation type="journal article" date="2015" name="Genome Announc.">
        <title>Expanding the biotechnology potential of lactobacilli through comparative genomics of 213 strains and associated genera.</title>
        <authorList>
            <person name="Sun Z."/>
            <person name="Harris H.M."/>
            <person name="McCann A."/>
            <person name="Guo C."/>
            <person name="Argimon S."/>
            <person name="Zhang W."/>
            <person name="Yang X."/>
            <person name="Jeffery I.B."/>
            <person name="Cooney J.C."/>
            <person name="Kagawa T.F."/>
            <person name="Liu W."/>
            <person name="Song Y."/>
            <person name="Salvetti E."/>
            <person name="Wrobel A."/>
            <person name="Rasinkangas P."/>
            <person name="Parkhill J."/>
            <person name="Rea M.C."/>
            <person name="O'Sullivan O."/>
            <person name="Ritari J."/>
            <person name="Douillard F.P."/>
            <person name="Paul Ross R."/>
            <person name="Yang R."/>
            <person name="Briner A.E."/>
            <person name="Felis G.E."/>
            <person name="de Vos W.M."/>
            <person name="Barrangou R."/>
            <person name="Klaenhammer T.R."/>
            <person name="Caufield P.W."/>
            <person name="Cui Y."/>
            <person name="Zhang H."/>
            <person name="O'Toole P.W."/>
        </authorList>
    </citation>
    <scope>NUCLEOTIDE SEQUENCE [LARGE SCALE GENOMIC DNA]</scope>
    <source>
        <strain evidence="12 13">DSM 4864</strain>
    </source>
</reference>
<evidence type="ECO:0000313" key="13">
    <source>
        <dbReference type="Proteomes" id="UP000050973"/>
    </source>
</evidence>
<evidence type="ECO:0000256" key="3">
    <source>
        <dbReference type="ARBA" id="ARBA00022630"/>
    </source>
</evidence>
<dbReference type="AlphaFoldDB" id="A0A0R1WDT9"/>
<comment type="similarity">
    <text evidence="10">Belongs to the ApbE family.</text>
</comment>
<comment type="caution">
    <text evidence="12">The sequence shown here is derived from an EMBL/GenBank/DDBJ whole genome shotgun (WGS) entry which is preliminary data.</text>
</comment>
<dbReference type="InterPro" id="IPR024932">
    <property type="entry name" value="ApbE"/>
</dbReference>
<dbReference type="PANTHER" id="PTHR30040:SF2">
    <property type="entry name" value="FAD:PROTEIN FMN TRANSFERASE"/>
    <property type="match status" value="1"/>
</dbReference>
<evidence type="ECO:0000256" key="7">
    <source>
        <dbReference type="ARBA" id="ARBA00022842"/>
    </source>
</evidence>
<keyword evidence="3 10" id="KW-0285">Flavoprotein</keyword>
<evidence type="ECO:0000256" key="8">
    <source>
        <dbReference type="ARBA" id="ARBA00031306"/>
    </source>
</evidence>
<organism evidence="12 13">
    <name type="scientific">Limosilactobacillus oris DSM 4864</name>
    <dbReference type="NCBI Taxonomy" id="1423779"/>
    <lineage>
        <taxon>Bacteria</taxon>
        <taxon>Bacillati</taxon>
        <taxon>Bacillota</taxon>
        <taxon>Bacilli</taxon>
        <taxon>Lactobacillales</taxon>
        <taxon>Lactobacillaceae</taxon>
        <taxon>Limosilactobacillus</taxon>
    </lineage>
</organism>
<accession>A0A0R1WDT9</accession>
<dbReference type="EC" id="2.7.1.180" evidence="1 10"/>
<dbReference type="RefSeq" id="WP_003714951.1">
    <property type="nucleotide sequence ID" value="NZ_AZGE01000006.1"/>
</dbReference>
<sequence>MASELMAQQHSMVHRALGTKIVLTVYGDEYFPLLSQAMKMIDGYEDRLTVNRPVSEVMAVNQAAGRTPKLVSPTTYELVKLAVHYSRENFGFNALIGPLVKLWKIGFAGANVPSDQAIKDRLRLIDPYQVLLDDDNRTVYLEQPGMELDLGGIAKGYIADRVRDFWLAQGVPAGIINLGGNLVFVGQSPRRADGQWIIGVQDPQLKRGHDLETVRQPACSAVTSGIYERFLVKDGRRYHHLLDPRTGYPLETDLSSVTVFTDQSVLGEIEAKRLFFNGAPLAGWASHPGNRGAVFIHNDERVENINI</sequence>
<evidence type="ECO:0000256" key="5">
    <source>
        <dbReference type="ARBA" id="ARBA00022723"/>
    </source>
</evidence>
<dbReference type="Gene3D" id="3.10.520.10">
    <property type="entry name" value="ApbE-like domains"/>
    <property type="match status" value="1"/>
</dbReference>
<dbReference type="GO" id="GO:0046872">
    <property type="term" value="F:metal ion binding"/>
    <property type="evidence" value="ECO:0007669"/>
    <property type="project" value="UniProtKB-UniRule"/>
</dbReference>
<dbReference type="SUPFAM" id="SSF143631">
    <property type="entry name" value="ApbE-like"/>
    <property type="match status" value="1"/>
</dbReference>
<name>A0A0R1WDT9_9LACO</name>
<dbReference type="GO" id="GO:0016740">
    <property type="term" value="F:transferase activity"/>
    <property type="evidence" value="ECO:0007669"/>
    <property type="project" value="UniProtKB-UniRule"/>
</dbReference>
<keyword evidence="4 10" id="KW-0808">Transferase</keyword>
<evidence type="ECO:0000256" key="2">
    <source>
        <dbReference type="ARBA" id="ARBA00016337"/>
    </source>
</evidence>
<feature type="binding site" evidence="11">
    <location>
        <position position="152"/>
    </location>
    <ligand>
        <name>Mg(2+)</name>
        <dbReference type="ChEBI" id="CHEBI:18420"/>
    </ligand>
</feature>
<comment type="catalytic activity">
    <reaction evidence="9 10">
        <text>L-threonyl-[protein] + FAD = FMN-L-threonyl-[protein] + AMP + H(+)</text>
        <dbReference type="Rhea" id="RHEA:36847"/>
        <dbReference type="Rhea" id="RHEA-COMP:11060"/>
        <dbReference type="Rhea" id="RHEA-COMP:11061"/>
        <dbReference type="ChEBI" id="CHEBI:15378"/>
        <dbReference type="ChEBI" id="CHEBI:30013"/>
        <dbReference type="ChEBI" id="CHEBI:57692"/>
        <dbReference type="ChEBI" id="CHEBI:74257"/>
        <dbReference type="ChEBI" id="CHEBI:456215"/>
        <dbReference type="EC" id="2.7.1.180"/>
    </reaction>
</comment>
<comment type="cofactor">
    <cofactor evidence="11">
        <name>Mg(2+)</name>
        <dbReference type="ChEBI" id="CHEBI:18420"/>
    </cofactor>
    <cofactor evidence="11">
        <name>Mn(2+)</name>
        <dbReference type="ChEBI" id="CHEBI:29035"/>
    </cofactor>
    <text evidence="11">Magnesium. Can also use manganese.</text>
</comment>
<evidence type="ECO:0000256" key="10">
    <source>
        <dbReference type="PIRNR" id="PIRNR006268"/>
    </source>
</evidence>
<evidence type="ECO:0000313" key="12">
    <source>
        <dbReference type="EMBL" id="KRM15985.1"/>
    </source>
</evidence>
<proteinExistence type="inferred from homology"/>
<keyword evidence="6 10" id="KW-0274">FAD</keyword>
<evidence type="ECO:0000256" key="4">
    <source>
        <dbReference type="ARBA" id="ARBA00022679"/>
    </source>
</evidence>